<dbReference type="PANTHER" id="PTHR43805:SF1">
    <property type="entry name" value="GP-PDE DOMAIN-CONTAINING PROTEIN"/>
    <property type="match status" value="1"/>
</dbReference>
<evidence type="ECO:0000259" key="2">
    <source>
        <dbReference type="PROSITE" id="PS51704"/>
    </source>
</evidence>
<name>A0ABR8Z0P5_9MICO</name>
<sequence length="281" mass="30067">MSGGRAGGTPYLDRHGPAALAHRGGGAEVPENSRAALEHVEALGYRYFETDVRCTADGVVVLHHDPTLDRTTDGHGPLAALTWEQAARLRDRSGGSLVRLDEALRDFPRLRLNIDLKEDGVVGPALRTIAEAGAGDRVCLASFSDRRVEVVRRATQGRVATSLARQETARLVVGATLGVPLRGVPTPSGTTTDRAVCVQVPVRHRGVPVVTPAFVRRAHRLGLEVHVWTIDDAPTMHRLLDLGVDGLVTDRPTVLRGVLRARGQWDDGAHGDGSAAFPADV</sequence>
<dbReference type="PROSITE" id="PS51704">
    <property type="entry name" value="GP_PDE"/>
    <property type="match status" value="1"/>
</dbReference>
<dbReference type="Pfam" id="PF03009">
    <property type="entry name" value="GDPD"/>
    <property type="match status" value="1"/>
</dbReference>
<proteinExistence type="predicted"/>
<dbReference type="InterPro" id="IPR017946">
    <property type="entry name" value="PLC-like_Pdiesterase_TIM-brl"/>
</dbReference>
<organism evidence="3 4">
    <name type="scientific">Oceanitalea stevensii</name>
    <dbReference type="NCBI Taxonomy" id="2763072"/>
    <lineage>
        <taxon>Bacteria</taxon>
        <taxon>Bacillati</taxon>
        <taxon>Actinomycetota</taxon>
        <taxon>Actinomycetes</taxon>
        <taxon>Micrococcales</taxon>
        <taxon>Bogoriellaceae</taxon>
        <taxon>Georgenia</taxon>
    </lineage>
</organism>
<keyword evidence="4" id="KW-1185">Reference proteome</keyword>
<comment type="caution">
    <text evidence="3">The sequence shown here is derived from an EMBL/GenBank/DDBJ whole genome shotgun (WGS) entry which is preliminary data.</text>
</comment>
<evidence type="ECO:0000313" key="4">
    <source>
        <dbReference type="Proteomes" id="UP000661894"/>
    </source>
</evidence>
<dbReference type="PANTHER" id="PTHR43805">
    <property type="entry name" value="GLYCEROPHOSPHORYL DIESTER PHOSPHODIESTERASE"/>
    <property type="match status" value="1"/>
</dbReference>
<accession>A0ABR8Z0P5</accession>
<dbReference type="InterPro" id="IPR030395">
    <property type="entry name" value="GP_PDE_dom"/>
</dbReference>
<protein>
    <submittedName>
        <fullName evidence="3">Glycerophosphodiester phosphodiesterase</fullName>
    </submittedName>
</protein>
<dbReference type="SUPFAM" id="SSF51695">
    <property type="entry name" value="PLC-like phosphodiesterases"/>
    <property type="match status" value="1"/>
</dbReference>
<evidence type="ECO:0000313" key="3">
    <source>
        <dbReference type="EMBL" id="MBD8061439.1"/>
    </source>
</evidence>
<feature type="region of interest" description="Disordered" evidence="1">
    <location>
        <begin position="1"/>
        <end position="27"/>
    </location>
</feature>
<dbReference type="Proteomes" id="UP000661894">
    <property type="component" value="Unassembled WGS sequence"/>
</dbReference>
<evidence type="ECO:0000256" key="1">
    <source>
        <dbReference type="SAM" id="MobiDB-lite"/>
    </source>
</evidence>
<reference evidence="3 4" key="1">
    <citation type="submission" date="2020-08" db="EMBL/GenBank/DDBJ databases">
        <title>A Genomic Blueprint of the Chicken Gut Microbiome.</title>
        <authorList>
            <person name="Gilroy R."/>
            <person name="Ravi A."/>
            <person name="Getino M."/>
            <person name="Pursley I."/>
            <person name="Horton D.L."/>
            <person name="Alikhan N.-F."/>
            <person name="Baker D."/>
            <person name="Gharbi K."/>
            <person name="Hall N."/>
            <person name="Watson M."/>
            <person name="Adriaenssens E.M."/>
            <person name="Foster-Nyarko E."/>
            <person name="Jarju S."/>
            <person name="Secka A."/>
            <person name="Antonio M."/>
            <person name="Oren A."/>
            <person name="Chaudhuri R."/>
            <person name="La Ragione R.M."/>
            <person name="Hildebrand F."/>
            <person name="Pallen M.J."/>
        </authorList>
    </citation>
    <scope>NUCLEOTIDE SEQUENCE [LARGE SCALE GENOMIC DNA]</scope>
    <source>
        <strain evidence="3 4">Sa1BUA1</strain>
    </source>
</reference>
<feature type="domain" description="GP-PDE" evidence="2">
    <location>
        <begin position="17"/>
        <end position="259"/>
    </location>
</feature>
<dbReference type="CDD" id="cd08561">
    <property type="entry name" value="GDPD_cytoplasmic_ScUgpQ2_like"/>
    <property type="match status" value="1"/>
</dbReference>
<dbReference type="EMBL" id="JACSPO010000001">
    <property type="protein sequence ID" value="MBD8061439.1"/>
    <property type="molecule type" value="Genomic_DNA"/>
</dbReference>
<dbReference type="Gene3D" id="3.20.20.190">
    <property type="entry name" value="Phosphatidylinositol (PI) phosphodiesterase"/>
    <property type="match status" value="1"/>
</dbReference>
<gene>
    <name evidence="3" type="ORF">H9624_03770</name>
</gene>